<dbReference type="Proteomes" id="UP000198518">
    <property type="component" value="Unassembled WGS sequence"/>
</dbReference>
<dbReference type="PANTHER" id="PTHR47618:SF1">
    <property type="entry name" value="BIFUNCTIONAL OLIGORIBONUCLEASE AND PAP PHOSPHATASE NRNA"/>
    <property type="match status" value="1"/>
</dbReference>
<dbReference type="RefSeq" id="WP_089668520.1">
    <property type="nucleotide sequence ID" value="NZ_FOJA01000001.1"/>
</dbReference>
<evidence type="ECO:0000256" key="1">
    <source>
        <dbReference type="SAM" id="Phobius"/>
    </source>
</evidence>
<dbReference type="Gene3D" id="3.90.1640.10">
    <property type="entry name" value="inorganic pyrophosphatase (n-terminal core)"/>
    <property type="match status" value="1"/>
</dbReference>
<organism evidence="2 3">
    <name type="scientific">Halobacterium jilantaiense</name>
    <dbReference type="NCBI Taxonomy" id="355548"/>
    <lineage>
        <taxon>Archaea</taxon>
        <taxon>Methanobacteriati</taxon>
        <taxon>Methanobacteriota</taxon>
        <taxon>Stenosarchaea group</taxon>
        <taxon>Halobacteria</taxon>
        <taxon>Halobacteriales</taxon>
        <taxon>Halobacteriaceae</taxon>
        <taxon>Halobacterium</taxon>
    </lineage>
</organism>
<reference evidence="2 3" key="1">
    <citation type="submission" date="2016-10" db="EMBL/GenBank/DDBJ databases">
        <authorList>
            <person name="de Groot N.N."/>
        </authorList>
    </citation>
    <scope>NUCLEOTIDE SEQUENCE [LARGE SCALE GENOMIC DNA]</scope>
    <source>
        <strain evidence="2 3">CGMCC 1.5337</strain>
    </source>
</reference>
<gene>
    <name evidence="2" type="ORF">SAMN04487945_1279</name>
</gene>
<dbReference type="InterPro" id="IPR038763">
    <property type="entry name" value="DHH_sf"/>
</dbReference>
<accession>A0A1I0NZR6</accession>
<protein>
    <submittedName>
        <fullName evidence="2">Phosphoesterase RecJ domain-containing protein</fullName>
    </submittedName>
</protein>
<dbReference type="STRING" id="355548.SAMN04487945_1279"/>
<keyword evidence="1" id="KW-0472">Membrane</keyword>
<sequence>MLPEVGPVSTPFLAVLAGSAVVAGGVGAYALRSVLAKRRAPDESEDLVQLRDTIAGLESVALVVPENPSVDALAAAIGLRELCNEWGVSARVFAEGDVTSDDAKAFCNLFNLSLDVADDPLDDYDGAVAVGGGGTVPSFANRPPVVAVVRHRPAAVDHPLVVAGSEAGATSTIVARFFERTGHTPEQDVATALQYGIRAGTREFRRVRSREDFRAASFLQEFADQGTIDALRAPGMSSETFDVIGHAIANRERRASFAVTNVGSVPAVSALEEAADTLLRLDGVSSAAAFGVHEDTVVTACRADDVRTSAMDVLASAFDQTEALGGDADAATARVPLGLFSRVSAERKATLDELIDASTRKALFGAFEQA</sequence>
<keyword evidence="1" id="KW-0812">Transmembrane</keyword>
<feature type="transmembrane region" description="Helical" evidence="1">
    <location>
        <begin position="12"/>
        <end position="31"/>
    </location>
</feature>
<evidence type="ECO:0000313" key="3">
    <source>
        <dbReference type="Proteomes" id="UP000198518"/>
    </source>
</evidence>
<dbReference type="SUPFAM" id="SSF64182">
    <property type="entry name" value="DHH phosphoesterases"/>
    <property type="match status" value="1"/>
</dbReference>
<evidence type="ECO:0000313" key="2">
    <source>
        <dbReference type="EMBL" id="SEW07356.1"/>
    </source>
</evidence>
<keyword evidence="1" id="KW-1133">Transmembrane helix</keyword>
<keyword evidence="3" id="KW-1185">Reference proteome</keyword>
<dbReference type="PANTHER" id="PTHR47618">
    <property type="entry name" value="BIFUNCTIONAL OLIGORIBONUCLEASE AND PAP PHOSPHATASE NRNA"/>
    <property type="match status" value="1"/>
</dbReference>
<dbReference type="AlphaFoldDB" id="A0A1I0NZR6"/>
<proteinExistence type="predicted"/>
<dbReference type="OrthoDB" id="252337at2157"/>
<dbReference type="InterPro" id="IPR051319">
    <property type="entry name" value="Oligoribo/pAp-PDE_c-di-AMP_PDE"/>
</dbReference>
<name>A0A1I0NZR6_9EURY</name>
<dbReference type="EMBL" id="FOJA01000001">
    <property type="protein sequence ID" value="SEW07356.1"/>
    <property type="molecule type" value="Genomic_DNA"/>
</dbReference>